<feature type="binding site" evidence="11">
    <location>
        <position position="219"/>
    </location>
    <ligand>
        <name>L-glutamine</name>
        <dbReference type="ChEBI" id="CHEBI:58359"/>
    </ligand>
</feature>
<dbReference type="GO" id="GO:0006541">
    <property type="term" value="P:glutamine metabolic process"/>
    <property type="evidence" value="ECO:0007669"/>
    <property type="project" value="InterPro"/>
</dbReference>
<comment type="caution">
    <text evidence="13">The sequence shown here is derived from an EMBL/GenBank/DDBJ whole genome shotgun (WGS) entry which is preliminary data.</text>
</comment>
<evidence type="ECO:0000256" key="11">
    <source>
        <dbReference type="HAMAP-Rule" id="MF_01209"/>
    </source>
</evidence>
<evidence type="ECO:0000256" key="5">
    <source>
        <dbReference type="ARBA" id="ARBA00022741"/>
    </source>
</evidence>
<evidence type="ECO:0000313" key="13">
    <source>
        <dbReference type="EMBL" id="PXX77871.1"/>
    </source>
</evidence>
<keyword evidence="6 11" id="KW-0067">ATP-binding</keyword>
<dbReference type="SMART" id="SM01097">
    <property type="entry name" value="CPSase_sm_chain"/>
    <property type="match status" value="1"/>
</dbReference>
<dbReference type="STRING" id="1034346.GCA_000313565_02787"/>
<keyword evidence="5 11" id="KW-0547">Nucleotide-binding</keyword>
<evidence type="ECO:0000256" key="10">
    <source>
        <dbReference type="ARBA" id="ARBA00049285"/>
    </source>
</evidence>
<protein>
    <recommendedName>
        <fullName evidence="11">Carbamoyl phosphate synthase small chain</fullName>
        <ecNumber evidence="11">6.3.5.5</ecNumber>
    </recommendedName>
    <alternativeName>
        <fullName evidence="11">Carbamoyl phosphate synthetase glutamine chain</fullName>
    </alternativeName>
</protein>
<dbReference type="AlphaFoldDB" id="A0A318KJ34"/>
<dbReference type="SUPFAM" id="SSF52317">
    <property type="entry name" value="Class I glutamine amidotransferase-like"/>
    <property type="match status" value="1"/>
</dbReference>
<dbReference type="CDD" id="cd01744">
    <property type="entry name" value="GATase1_CPSase"/>
    <property type="match status" value="1"/>
</dbReference>
<dbReference type="PANTHER" id="PTHR43418">
    <property type="entry name" value="MULTIFUNCTIONAL TRYPTOPHAN BIOSYNTHESIS PROTEIN-RELATED"/>
    <property type="match status" value="1"/>
</dbReference>
<keyword evidence="11" id="KW-0028">Amino-acid biosynthesis</keyword>
<dbReference type="NCBIfam" id="TIGR01368">
    <property type="entry name" value="CPSaseIIsmall"/>
    <property type="match status" value="1"/>
</dbReference>
<proteinExistence type="inferred from homology"/>
<feature type="binding site" evidence="11">
    <location>
        <position position="246"/>
    </location>
    <ligand>
        <name>L-glutamine</name>
        <dbReference type="ChEBI" id="CHEBI:58359"/>
    </ligand>
</feature>
<dbReference type="RefSeq" id="WP_022939069.1">
    <property type="nucleotide sequence ID" value="NZ_CABKRQ010000007.1"/>
</dbReference>
<gene>
    <name evidence="11" type="primary">carA</name>
    <name evidence="13" type="ORF">DES51_109125</name>
</gene>
<comment type="pathway">
    <text evidence="1 11">Pyrimidine metabolism; UMP biosynthesis via de novo pathway; (S)-dihydroorotate from bicarbonate: step 1/3.</text>
</comment>
<comment type="catalytic activity">
    <reaction evidence="10 11">
        <text>L-glutamine + H2O = L-glutamate + NH4(+)</text>
        <dbReference type="Rhea" id="RHEA:15889"/>
        <dbReference type="ChEBI" id="CHEBI:15377"/>
        <dbReference type="ChEBI" id="CHEBI:28938"/>
        <dbReference type="ChEBI" id="CHEBI:29985"/>
        <dbReference type="ChEBI" id="CHEBI:58359"/>
    </reaction>
</comment>
<comment type="similarity">
    <text evidence="3 11">Belongs to the CarA family.</text>
</comment>
<dbReference type="Pfam" id="PF00988">
    <property type="entry name" value="CPSase_sm_chain"/>
    <property type="match status" value="1"/>
</dbReference>
<evidence type="ECO:0000256" key="9">
    <source>
        <dbReference type="ARBA" id="ARBA00048816"/>
    </source>
</evidence>
<keyword evidence="14" id="KW-1185">Reference proteome</keyword>
<comment type="subunit">
    <text evidence="11">Composed of two chains; the small (or glutamine) chain promotes the hydrolysis of glutamine to ammonia, which is used by the large (or ammonia) chain to synthesize carbamoyl phosphate. Tetramer of heterodimers (alpha,beta)4.</text>
</comment>
<dbReference type="InterPro" id="IPR002474">
    <property type="entry name" value="CarbamoylP_synth_ssu_N"/>
</dbReference>
<dbReference type="InterPro" id="IPR006274">
    <property type="entry name" value="CarbamoylP_synth_ssu"/>
</dbReference>
<dbReference type="PRINTS" id="PR00099">
    <property type="entry name" value="CPSGATASE"/>
</dbReference>
<name>A0A318KJ34_9FIRM</name>
<feature type="active site" evidence="11">
    <location>
        <position position="328"/>
    </location>
</feature>
<evidence type="ECO:0000259" key="12">
    <source>
        <dbReference type="SMART" id="SM01097"/>
    </source>
</evidence>
<dbReference type="InterPro" id="IPR029062">
    <property type="entry name" value="Class_I_gatase-like"/>
</dbReference>
<reference evidence="13 14" key="1">
    <citation type="submission" date="2018-05" db="EMBL/GenBank/DDBJ databases">
        <title>Genomic Encyclopedia of Type Strains, Phase IV (KMG-IV): sequencing the most valuable type-strain genomes for metagenomic binning, comparative biology and taxonomic classification.</title>
        <authorList>
            <person name="Goeker M."/>
        </authorList>
    </citation>
    <scope>NUCLEOTIDE SEQUENCE [LARGE SCALE GENOMIC DNA]</scope>
    <source>
        <strain evidence="13 14">JC118</strain>
    </source>
</reference>
<accession>A0A318KJ34</accession>
<keyword evidence="7 11" id="KW-0315">Glutamine amidotransferase</keyword>
<evidence type="ECO:0000256" key="7">
    <source>
        <dbReference type="ARBA" id="ARBA00022962"/>
    </source>
</evidence>
<dbReference type="Gene3D" id="3.50.30.20">
    <property type="entry name" value="Carbamoyl-phosphate synthase small subunit, N-terminal domain"/>
    <property type="match status" value="1"/>
</dbReference>
<comment type="catalytic activity">
    <reaction evidence="9 11">
        <text>hydrogencarbonate + L-glutamine + 2 ATP + H2O = carbamoyl phosphate + L-glutamate + 2 ADP + phosphate + 2 H(+)</text>
        <dbReference type="Rhea" id="RHEA:18633"/>
        <dbReference type="ChEBI" id="CHEBI:15377"/>
        <dbReference type="ChEBI" id="CHEBI:15378"/>
        <dbReference type="ChEBI" id="CHEBI:17544"/>
        <dbReference type="ChEBI" id="CHEBI:29985"/>
        <dbReference type="ChEBI" id="CHEBI:30616"/>
        <dbReference type="ChEBI" id="CHEBI:43474"/>
        <dbReference type="ChEBI" id="CHEBI:58228"/>
        <dbReference type="ChEBI" id="CHEBI:58359"/>
        <dbReference type="ChEBI" id="CHEBI:456216"/>
        <dbReference type="EC" id="6.3.5.5"/>
    </reaction>
</comment>
<dbReference type="OrthoDB" id="9804328at2"/>
<dbReference type="GO" id="GO:0005524">
    <property type="term" value="F:ATP binding"/>
    <property type="evidence" value="ECO:0007669"/>
    <property type="project" value="UniProtKB-UniRule"/>
</dbReference>
<dbReference type="PROSITE" id="PS51273">
    <property type="entry name" value="GATASE_TYPE_1"/>
    <property type="match status" value="1"/>
</dbReference>
<evidence type="ECO:0000256" key="1">
    <source>
        <dbReference type="ARBA" id="ARBA00004812"/>
    </source>
</evidence>
<feature type="region of interest" description="CPSase" evidence="11">
    <location>
        <begin position="1"/>
        <end position="170"/>
    </location>
</feature>
<evidence type="ECO:0000256" key="4">
    <source>
        <dbReference type="ARBA" id="ARBA00022598"/>
    </source>
</evidence>
<dbReference type="EC" id="6.3.5.5" evidence="11"/>
<dbReference type="NCBIfam" id="NF009475">
    <property type="entry name" value="PRK12838.1"/>
    <property type="match status" value="1"/>
</dbReference>
<evidence type="ECO:0000313" key="14">
    <source>
        <dbReference type="Proteomes" id="UP000247612"/>
    </source>
</evidence>
<sequence>MKRYLVLEDGCVFEGTAIGSDEFKTGELIFTNAMSGYQEMLTDSAYCGQIIVCTFPMIGNVGINRDDFESMIPMLYGLVVSECCDEGSNFRCDQSLNEFMKQKKIPGIAGVDTRAIVRKIRDEGVMKASFCDDEKQLEAMKAELKQSTLEKCLSARVTTPRPFPIPNRGHKLVLVDFGCKYGVIRELSERDCDVLVVPCTSSIDEIMAFRPEGIVLSSGPGDPADCTEAIEMIRACENTAMLGIGLGAEVMALAAGIKVSKMKSGHHGSSIPVRNHRNNRIEFTSQNHGYEIDKAMPADCELLYSALNDGSVEGFKRNHQIGVCFNPEGAPGNSECSYLFDEFLDLLKERGIKNA</sequence>
<feature type="binding site" evidence="11">
    <location>
        <position position="287"/>
    </location>
    <ligand>
        <name>L-glutamine</name>
        <dbReference type="ChEBI" id="CHEBI:58359"/>
    </ligand>
</feature>
<dbReference type="UniPathway" id="UPA00068">
    <property type="reaction ID" value="UER00171"/>
</dbReference>
<dbReference type="InterPro" id="IPR036480">
    <property type="entry name" value="CarbP_synth_ssu_N_sf"/>
</dbReference>
<dbReference type="InterPro" id="IPR050472">
    <property type="entry name" value="Anth_synth/Amidotransfase"/>
</dbReference>
<dbReference type="Gene3D" id="3.40.50.880">
    <property type="match status" value="1"/>
</dbReference>
<dbReference type="GO" id="GO:0004088">
    <property type="term" value="F:carbamoyl-phosphate synthase (glutamine-hydrolyzing) activity"/>
    <property type="evidence" value="ECO:0007669"/>
    <property type="project" value="UniProtKB-UniRule"/>
</dbReference>
<dbReference type="PANTHER" id="PTHR43418:SF7">
    <property type="entry name" value="CARBAMOYL-PHOSPHATE SYNTHASE SMALL CHAIN"/>
    <property type="match status" value="1"/>
</dbReference>
<feature type="binding site" evidence="11">
    <location>
        <position position="290"/>
    </location>
    <ligand>
        <name>L-glutamine</name>
        <dbReference type="ChEBI" id="CHEBI:58359"/>
    </ligand>
</feature>
<feature type="binding site" evidence="11">
    <location>
        <position position="289"/>
    </location>
    <ligand>
        <name>L-glutamine</name>
        <dbReference type="ChEBI" id="CHEBI:58359"/>
    </ligand>
</feature>
<dbReference type="Pfam" id="PF00117">
    <property type="entry name" value="GATase"/>
    <property type="match status" value="1"/>
</dbReference>
<feature type="domain" description="Carbamoyl-phosphate synthase small subunit N-terminal" evidence="12">
    <location>
        <begin position="1"/>
        <end position="131"/>
    </location>
</feature>
<comment type="pathway">
    <text evidence="2 11">Amino-acid biosynthesis; L-arginine biosynthesis; carbamoyl phosphate from bicarbonate: step 1/1.</text>
</comment>
<dbReference type="GO" id="GO:0004359">
    <property type="term" value="F:glutaminase activity"/>
    <property type="evidence" value="ECO:0007669"/>
    <property type="project" value="RHEA"/>
</dbReference>
<comment type="caution">
    <text evidence="11">Lacks conserved residue(s) required for the propagation of feature annotation.</text>
</comment>
<dbReference type="GO" id="GO:0044205">
    <property type="term" value="P:'de novo' UMP biosynthetic process"/>
    <property type="evidence" value="ECO:0007669"/>
    <property type="project" value="UniProtKB-UniRule"/>
</dbReference>
<dbReference type="InterPro" id="IPR035686">
    <property type="entry name" value="CPSase_GATase1"/>
</dbReference>
<organism evidence="13 14">
    <name type="scientific">Dielma fastidiosa</name>
    <dbReference type="NCBI Taxonomy" id="1034346"/>
    <lineage>
        <taxon>Bacteria</taxon>
        <taxon>Bacillati</taxon>
        <taxon>Bacillota</taxon>
        <taxon>Erysipelotrichia</taxon>
        <taxon>Erysipelotrichales</taxon>
        <taxon>Erysipelotrichaceae</taxon>
        <taxon>Dielma</taxon>
    </lineage>
</organism>
<dbReference type="InterPro" id="IPR017926">
    <property type="entry name" value="GATASE"/>
</dbReference>
<dbReference type="Proteomes" id="UP000247612">
    <property type="component" value="Unassembled WGS sequence"/>
</dbReference>
<evidence type="ECO:0000256" key="6">
    <source>
        <dbReference type="ARBA" id="ARBA00022840"/>
    </source>
</evidence>
<dbReference type="EMBL" id="QJKH01000009">
    <property type="protein sequence ID" value="PXX77871.1"/>
    <property type="molecule type" value="Genomic_DNA"/>
</dbReference>
<dbReference type="GO" id="GO:0006526">
    <property type="term" value="P:L-arginine biosynthetic process"/>
    <property type="evidence" value="ECO:0007669"/>
    <property type="project" value="UniProtKB-UniRule"/>
</dbReference>
<comment type="function">
    <text evidence="11">Small subunit of the glutamine-dependent carbamoyl phosphate synthetase (CPSase). CPSase catalyzes the formation of carbamoyl phosphate from the ammonia moiety of glutamine, carbonate, and phosphate donated by ATP, constituting the first step of 2 biosynthetic pathways, one leading to arginine and/or urea and the other to pyrimidine nucleotides. The small subunit (glutamine amidotransferase) binds and cleaves glutamine to supply the large subunit with the substrate ammonia.</text>
</comment>
<evidence type="ECO:0000256" key="3">
    <source>
        <dbReference type="ARBA" id="ARBA00007800"/>
    </source>
</evidence>
<dbReference type="FunFam" id="3.50.30.20:FF:000001">
    <property type="entry name" value="Carbamoyl-phosphate synthase small chain"/>
    <property type="match status" value="1"/>
</dbReference>
<evidence type="ECO:0000256" key="8">
    <source>
        <dbReference type="ARBA" id="ARBA00022975"/>
    </source>
</evidence>
<evidence type="ECO:0000256" key="2">
    <source>
        <dbReference type="ARBA" id="ARBA00005077"/>
    </source>
</evidence>
<keyword evidence="11" id="KW-0055">Arginine biosynthesis</keyword>
<feature type="binding site" evidence="11">
    <location>
        <position position="221"/>
    </location>
    <ligand>
        <name>L-glutamine</name>
        <dbReference type="ChEBI" id="CHEBI:58359"/>
    </ligand>
</feature>
<keyword evidence="8 11" id="KW-0665">Pyrimidine biosynthesis</keyword>
<dbReference type="HAMAP" id="MF_01209">
    <property type="entry name" value="CPSase_S_chain"/>
    <property type="match status" value="1"/>
</dbReference>
<keyword evidence="4 11" id="KW-0436">Ligase</keyword>
<dbReference type="GO" id="GO:0006207">
    <property type="term" value="P:'de novo' pyrimidine nucleobase biosynthetic process"/>
    <property type="evidence" value="ECO:0007669"/>
    <property type="project" value="InterPro"/>
</dbReference>
<dbReference type="SUPFAM" id="SSF52021">
    <property type="entry name" value="Carbamoyl phosphate synthetase, small subunit N-terminal domain"/>
    <property type="match status" value="1"/>
</dbReference>
<dbReference type="UniPathway" id="UPA00070">
    <property type="reaction ID" value="UER00115"/>
</dbReference>